<evidence type="ECO:0000313" key="3">
    <source>
        <dbReference type="Proteomes" id="UP000003959"/>
    </source>
</evidence>
<reference evidence="3" key="1">
    <citation type="journal article" date="2011" name="Proc. Natl. Acad. Sci. U.S.A.">
        <title>Genomic insights into the physiology and ecology of the marine filamentous cyanobacterium Lyngbya majuscula.</title>
        <authorList>
            <person name="Jones A.C."/>
            <person name="Monroe E.A."/>
            <person name="Podell S."/>
            <person name="Hess W.R."/>
            <person name="Klages S."/>
            <person name="Esquenazi E."/>
            <person name="Niessen S."/>
            <person name="Hoover H."/>
            <person name="Rothmann M."/>
            <person name="Lasken R.S."/>
            <person name="Yates J.R.III."/>
            <person name="Reinhardt R."/>
            <person name="Kube M."/>
            <person name="Burkart M.D."/>
            <person name="Allen E.E."/>
            <person name="Dorrestein P.C."/>
            <person name="Gerwick W.H."/>
            <person name="Gerwick L."/>
        </authorList>
    </citation>
    <scope>NUCLEOTIDE SEQUENCE [LARGE SCALE GENOMIC DNA]</scope>
    <source>
        <strain evidence="3">3L</strain>
    </source>
</reference>
<dbReference type="InterPro" id="IPR007345">
    <property type="entry name" value="Polysacch_pyruvyl_Trfase"/>
</dbReference>
<evidence type="ECO:0000313" key="2">
    <source>
        <dbReference type="EMBL" id="EGJ33599.1"/>
    </source>
</evidence>
<dbReference type="AlphaFoldDB" id="F4XP64"/>
<sequence length="373" mass="43464">MNISTPKNVKEVLHNSLGQLDKFEECILLDNPDHYNIGDHLIWLGSVLFLTDTLKTKIKYATGINGFSHASLKKMDKCPIIFNGGGALGDLYEGFQNFRESIIENYRDRPIIIFPQTIYFRNPENLKKAAKVFNSHPNLTLFTRDQVSYEIALQNFWNCRVIKAPDMAFQMAGLSTDSIQPAQEDSSLYLCRKDQELKTTSNLILSSQIKNLVLEDWVSDRWTLRTTKQLSKGWYWRIPGLVRIIREVYERGLATPKEWLSRQNWKYFHTNTAKFKTTHNSQINLASWGLMHSGIYQFKRHRLIITNRLHGHILSTLLEIPHIFLPNSYYKNEAFYEAWTSQIPFCRFIKDPSELEFAVEEMLESYPLSIGLQ</sequence>
<proteinExistence type="predicted"/>
<protein>
    <submittedName>
        <fullName evidence="2">Exopolysaccharide biosynthesis protein</fullName>
    </submittedName>
</protein>
<dbReference type="Pfam" id="PF04230">
    <property type="entry name" value="PS_pyruv_trans"/>
    <property type="match status" value="1"/>
</dbReference>
<dbReference type="RefSeq" id="WP_008181820.1">
    <property type="nucleotide sequence ID" value="NZ_GL890843.1"/>
</dbReference>
<dbReference type="HOGENOM" id="CLU_045699_0_0_3"/>
<dbReference type="OrthoDB" id="9807674at2"/>
<dbReference type="eggNOG" id="COG5039">
    <property type="taxonomic scope" value="Bacteria"/>
</dbReference>
<accession>F4XP64</accession>
<feature type="domain" description="Polysaccharide pyruvyl transferase" evidence="1">
    <location>
        <begin position="36"/>
        <end position="328"/>
    </location>
</feature>
<keyword evidence="3" id="KW-1185">Reference proteome</keyword>
<organism evidence="2 3">
    <name type="scientific">Moorena producens 3L</name>
    <dbReference type="NCBI Taxonomy" id="489825"/>
    <lineage>
        <taxon>Bacteria</taxon>
        <taxon>Bacillati</taxon>
        <taxon>Cyanobacteriota</taxon>
        <taxon>Cyanophyceae</taxon>
        <taxon>Coleofasciculales</taxon>
        <taxon>Coleofasciculaceae</taxon>
        <taxon>Moorena</taxon>
    </lineage>
</organism>
<name>F4XP64_9CYAN</name>
<dbReference type="EMBL" id="GL890843">
    <property type="protein sequence ID" value="EGJ33599.1"/>
    <property type="molecule type" value="Genomic_DNA"/>
</dbReference>
<gene>
    <name evidence="2" type="ORF">LYNGBM3L_28240</name>
</gene>
<dbReference type="Proteomes" id="UP000003959">
    <property type="component" value="Unassembled WGS sequence"/>
</dbReference>
<evidence type="ECO:0000259" key="1">
    <source>
        <dbReference type="Pfam" id="PF04230"/>
    </source>
</evidence>